<dbReference type="RefSeq" id="WP_278005202.1">
    <property type="nucleotide sequence ID" value="NZ_JARSBN010000003.1"/>
</dbReference>
<proteinExistence type="predicted"/>
<name>A0ABT6G130_9FLAO</name>
<dbReference type="CDD" id="cd07177">
    <property type="entry name" value="terB_like"/>
    <property type="match status" value="1"/>
</dbReference>
<gene>
    <name evidence="1" type="ORF">P7122_07710</name>
</gene>
<evidence type="ECO:0000313" key="1">
    <source>
        <dbReference type="EMBL" id="MDG4715753.1"/>
    </source>
</evidence>
<accession>A0ABT6G130</accession>
<reference evidence="1 2" key="1">
    <citation type="submission" date="2023-03" db="EMBL/GenBank/DDBJ databases">
        <title>Strain YYF002 represents a novel species in the genus Winogradskyella isolated from seawater.</title>
        <authorList>
            <person name="Fu Z.-Y."/>
        </authorList>
    </citation>
    <scope>NUCLEOTIDE SEQUENCE [LARGE SCALE GENOMIC DNA]</scope>
    <source>
        <strain evidence="1 2">YYF002</strain>
    </source>
</reference>
<evidence type="ECO:0000313" key="2">
    <source>
        <dbReference type="Proteomes" id="UP001529085"/>
    </source>
</evidence>
<dbReference type="EMBL" id="JARSBN010000003">
    <property type="protein sequence ID" value="MDG4715753.1"/>
    <property type="molecule type" value="Genomic_DNA"/>
</dbReference>
<organism evidence="1 2">
    <name type="scientific">Winogradskyella marincola</name>
    <dbReference type="NCBI Taxonomy" id="3037795"/>
    <lineage>
        <taxon>Bacteria</taxon>
        <taxon>Pseudomonadati</taxon>
        <taxon>Bacteroidota</taxon>
        <taxon>Flavobacteriia</taxon>
        <taxon>Flavobacteriales</taxon>
        <taxon>Flavobacteriaceae</taxon>
        <taxon>Winogradskyella</taxon>
    </lineage>
</organism>
<protein>
    <recommendedName>
        <fullName evidence="3">Tellurite resistance protein TerB</fullName>
    </recommendedName>
</protein>
<dbReference type="SUPFAM" id="SSF158682">
    <property type="entry name" value="TerB-like"/>
    <property type="match status" value="1"/>
</dbReference>
<evidence type="ECO:0008006" key="3">
    <source>
        <dbReference type="Google" id="ProtNLM"/>
    </source>
</evidence>
<keyword evidence="2" id="KW-1185">Reference proteome</keyword>
<dbReference type="InterPro" id="IPR029024">
    <property type="entry name" value="TerB-like"/>
</dbReference>
<comment type="caution">
    <text evidence="1">The sequence shown here is derived from an EMBL/GenBank/DDBJ whole genome shotgun (WGS) entry which is preliminary data.</text>
</comment>
<dbReference type="Proteomes" id="UP001529085">
    <property type="component" value="Unassembled WGS sequence"/>
</dbReference>
<sequence>MKTIDWTRDELVAYILLFAAHSDFKEDNHERNVIISKVDMNTFQDIHDEFDKDNDYQGIQKIMTSLRQHNYDREDVEILLEDIKILFFSDGEFNINERNMLKSLERLFKTL</sequence>